<feature type="region of interest" description="Disordered" evidence="1">
    <location>
        <begin position="128"/>
        <end position="188"/>
    </location>
</feature>
<evidence type="ECO:0008006" key="4">
    <source>
        <dbReference type="Google" id="ProtNLM"/>
    </source>
</evidence>
<evidence type="ECO:0000313" key="2">
    <source>
        <dbReference type="EMBL" id="KAK8068692.1"/>
    </source>
</evidence>
<name>A0ABR1VCV8_9PEZI</name>
<dbReference type="RefSeq" id="XP_066715986.1">
    <property type="nucleotide sequence ID" value="XM_066856717.1"/>
</dbReference>
<sequence>MPVKWTSSSQFVPARNSRHRTACLALYKALLTVAPKVCLPTDLATAWGTKYNPVSHHVRNAFRRNRADTSPRLVYPALQAGYRMLALLSRAAAAPPEHPPSPSSPSPEQAAVEAFLRARLSERNATLAAKALHPPNSRNPRKPTPVPHEATRPLLVRVSPPPTPEDPYPTPKYAAPSRPLPRSELQGTGRRQIPRLEMAGDFPFLRLTKPQPALLSRVLHQKIKKRVERIAAWTQFKEEDMLDAQEEDDWERVLGKLSLAKKVKRQETTVRRESARLSQRPNTVASIEGDAETYETTIREHGLQHLSDVLNHEREDSVARADAMRDLIKAETELRLREKEDRRLERRRIWEGQNIIIDGDEVGEGSEMMLAGRGGE</sequence>
<reference evidence="2 3" key="1">
    <citation type="submission" date="2023-01" db="EMBL/GenBank/DDBJ databases">
        <title>Analysis of 21 Apiospora genomes using comparative genomics revels a genus with tremendous synthesis potential of carbohydrate active enzymes and secondary metabolites.</title>
        <authorList>
            <person name="Sorensen T."/>
        </authorList>
    </citation>
    <scope>NUCLEOTIDE SEQUENCE [LARGE SCALE GENOMIC DNA]</scope>
    <source>
        <strain evidence="2 3">CBS 135458</strain>
    </source>
</reference>
<keyword evidence="3" id="KW-1185">Reference proteome</keyword>
<feature type="compositionally biased region" description="Pro residues" evidence="1">
    <location>
        <begin position="159"/>
        <end position="170"/>
    </location>
</feature>
<protein>
    <recommendedName>
        <fullName evidence="4">Mitochondrial zinc maintenance protein 1, mitochondrial</fullName>
    </recommendedName>
</protein>
<dbReference type="GeneID" id="92089780"/>
<organism evidence="2 3">
    <name type="scientific">Apiospora phragmitis</name>
    <dbReference type="NCBI Taxonomy" id="2905665"/>
    <lineage>
        <taxon>Eukaryota</taxon>
        <taxon>Fungi</taxon>
        <taxon>Dikarya</taxon>
        <taxon>Ascomycota</taxon>
        <taxon>Pezizomycotina</taxon>
        <taxon>Sordariomycetes</taxon>
        <taxon>Xylariomycetidae</taxon>
        <taxon>Amphisphaeriales</taxon>
        <taxon>Apiosporaceae</taxon>
        <taxon>Apiospora</taxon>
    </lineage>
</organism>
<comment type="caution">
    <text evidence="2">The sequence shown here is derived from an EMBL/GenBank/DDBJ whole genome shotgun (WGS) entry which is preliminary data.</text>
</comment>
<accession>A0ABR1VCV8</accession>
<evidence type="ECO:0000256" key="1">
    <source>
        <dbReference type="SAM" id="MobiDB-lite"/>
    </source>
</evidence>
<dbReference type="EMBL" id="JAQQWL010000006">
    <property type="protein sequence ID" value="KAK8068692.1"/>
    <property type="molecule type" value="Genomic_DNA"/>
</dbReference>
<evidence type="ECO:0000313" key="3">
    <source>
        <dbReference type="Proteomes" id="UP001480595"/>
    </source>
</evidence>
<dbReference type="Proteomes" id="UP001480595">
    <property type="component" value="Unassembled WGS sequence"/>
</dbReference>
<proteinExistence type="predicted"/>
<gene>
    <name evidence="2" type="ORF">PG994_005308</name>
</gene>